<dbReference type="STRING" id="1150626.PHAMO_280136"/>
<reference evidence="1 2" key="1">
    <citation type="journal article" date="2012" name="J. Bacteriol.">
        <title>Draft Genome Sequence of the Purple Photosynthetic Bacterium Phaeospirillum molischianum DSM120, a Particularly Versatile Bacterium.</title>
        <authorList>
            <person name="Duquesne K."/>
            <person name="Prima V."/>
            <person name="Ji B."/>
            <person name="Rouy Z."/>
            <person name="Medigue C."/>
            <person name="Talla E."/>
            <person name="Sturgis J.N."/>
        </authorList>
    </citation>
    <scope>NUCLEOTIDE SEQUENCE [LARGE SCALE GENOMIC DNA]</scope>
    <source>
        <strain evidence="2">DSM120</strain>
    </source>
</reference>
<name>H8FTB4_MAGML</name>
<protein>
    <submittedName>
        <fullName evidence="1">Uncharacterized protein</fullName>
    </submittedName>
</protein>
<dbReference type="RefSeq" id="WP_002728833.1">
    <property type="nucleotide sequence ID" value="NZ_CAHP01000021.1"/>
</dbReference>
<evidence type="ECO:0000313" key="1">
    <source>
        <dbReference type="EMBL" id="CCG41602.1"/>
    </source>
</evidence>
<keyword evidence="2" id="KW-1185">Reference proteome</keyword>
<accession>H8FTB4</accession>
<organism evidence="1 2">
    <name type="scientific">Magnetospirillum molischianum DSM 120</name>
    <dbReference type="NCBI Taxonomy" id="1150626"/>
    <lineage>
        <taxon>Bacteria</taxon>
        <taxon>Pseudomonadati</taxon>
        <taxon>Pseudomonadota</taxon>
        <taxon>Alphaproteobacteria</taxon>
        <taxon>Rhodospirillales</taxon>
        <taxon>Rhodospirillaceae</taxon>
        <taxon>Magnetospirillum</taxon>
    </lineage>
</organism>
<evidence type="ECO:0000313" key="2">
    <source>
        <dbReference type="Proteomes" id="UP000004169"/>
    </source>
</evidence>
<dbReference type="AlphaFoldDB" id="H8FTB4"/>
<dbReference type="Proteomes" id="UP000004169">
    <property type="component" value="Unassembled WGS sequence"/>
</dbReference>
<comment type="caution">
    <text evidence="1">The sequence shown here is derived from an EMBL/GenBank/DDBJ whole genome shotgun (WGS) entry which is preliminary data.</text>
</comment>
<gene>
    <name evidence="1" type="ORF">PHAMO_280136</name>
</gene>
<dbReference type="EMBL" id="CAHP01000021">
    <property type="protein sequence ID" value="CCG41602.1"/>
    <property type="molecule type" value="Genomic_DNA"/>
</dbReference>
<proteinExistence type="predicted"/>
<sequence length="100" mass="10649">MSRAQTNPQAVTATDPAALEFRLQVEAIAIDLKSMTEAAAGLAELVANSCRSAETNSSVSFGPWRGLEWVLDRLSASVRDLEALAEAQFPKATESGRAAR</sequence>